<sequence length="255" mass="29466">MLKIAIIEDNPFHLANLEEILHCYATEHAHRFKVDTFVSQQDCHQEELKTNMYDIYFVDLEIEDDRLFGLEIARAIRAYNPSTTIVFSTTLSEAMPTVFKMHVEAYDFIPKDCGQAEIVKRVHEALEHEINNQHIQAEPSAPKHSVTYSYHGRKGVKLIFEDIYAIQTVPDVSHSLMLFGNQSTIQFYGTIADISSLDQEGYLYKVSRSLLINLKHIKTVDNQNRCVIFYNNASFPIPYLKIKALKKQLENQQTH</sequence>
<dbReference type="PROSITE" id="PS50110">
    <property type="entry name" value="RESPONSE_REGULATORY"/>
    <property type="match status" value="1"/>
</dbReference>
<reference evidence="8 9" key="1">
    <citation type="submission" date="2016-10" db="EMBL/GenBank/DDBJ databases">
        <authorList>
            <person name="de Groot N.N."/>
        </authorList>
    </citation>
    <scope>NUCLEOTIDE SEQUENCE [LARGE SCALE GENOMIC DNA]</scope>
    <source>
        <strain evidence="8 9">DSM 15827</strain>
    </source>
</reference>
<dbReference type="InterPro" id="IPR001789">
    <property type="entry name" value="Sig_transdc_resp-reg_receiver"/>
</dbReference>
<evidence type="ECO:0000256" key="5">
    <source>
        <dbReference type="PROSITE-ProRule" id="PRU00169"/>
    </source>
</evidence>
<evidence type="ECO:0000313" key="8">
    <source>
        <dbReference type="EMBL" id="SEQ61035.1"/>
    </source>
</evidence>
<dbReference type="Pfam" id="PF04397">
    <property type="entry name" value="LytTR"/>
    <property type="match status" value="1"/>
</dbReference>
<protein>
    <submittedName>
        <fullName evidence="8">Two component transcriptional regulator, LytTR family</fullName>
    </submittedName>
</protein>
<evidence type="ECO:0000313" key="9">
    <source>
        <dbReference type="Proteomes" id="UP000198556"/>
    </source>
</evidence>
<dbReference type="RefSeq" id="WP_089745716.1">
    <property type="nucleotide sequence ID" value="NZ_FOGF01000002.1"/>
</dbReference>
<dbReference type="PROSITE" id="PS50930">
    <property type="entry name" value="HTH_LYTTR"/>
    <property type="match status" value="1"/>
</dbReference>
<evidence type="ECO:0000259" key="6">
    <source>
        <dbReference type="PROSITE" id="PS50110"/>
    </source>
</evidence>
<feature type="modified residue" description="4-aspartylphosphate" evidence="5">
    <location>
        <position position="59"/>
    </location>
</feature>
<dbReference type="SMART" id="SM00850">
    <property type="entry name" value="LytTR"/>
    <property type="match status" value="1"/>
</dbReference>
<dbReference type="GO" id="GO:0003677">
    <property type="term" value="F:DNA binding"/>
    <property type="evidence" value="ECO:0007669"/>
    <property type="project" value="InterPro"/>
</dbReference>
<dbReference type="PANTHER" id="PTHR37299:SF3">
    <property type="entry name" value="STAGE 0 SPORULATION PROTEIN A HOMOLOG"/>
    <property type="match status" value="1"/>
</dbReference>
<dbReference type="Gene3D" id="2.40.50.1020">
    <property type="entry name" value="LytTr DNA-binding domain"/>
    <property type="match status" value="1"/>
</dbReference>
<keyword evidence="1" id="KW-0963">Cytoplasm</keyword>
<comment type="function">
    <text evidence="4">Required for high-level post-exponential phase expression of a series of secreted proteins.</text>
</comment>
<dbReference type="OrthoDB" id="9809318at2"/>
<dbReference type="InterPro" id="IPR046947">
    <property type="entry name" value="LytR-like"/>
</dbReference>
<feature type="domain" description="Response regulatory" evidence="6">
    <location>
        <begin position="3"/>
        <end position="126"/>
    </location>
</feature>
<organism evidence="8 9">
    <name type="scientific">Granulicatella balaenopterae</name>
    <dbReference type="NCBI Taxonomy" id="137733"/>
    <lineage>
        <taxon>Bacteria</taxon>
        <taxon>Bacillati</taxon>
        <taxon>Bacillota</taxon>
        <taxon>Bacilli</taxon>
        <taxon>Lactobacillales</taxon>
        <taxon>Carnobacteriaceae</taxon>
        <taxon>Granulicatella</taxon>
    </lineage>
</organism>
<dbReference type="Proteomes" id="UP000198556">
    <property type="component" value="Unassembled WGS sequence"/>
</dbReference>
<keyword evidence="9" id="KW-1185">Reference proteome</keyword>
<dbReference type="Gene3D" id="3.40.50.2300">
    <property type="match status" value="1"/>
</dbReference>
<evidence type="ECO:0000256" key="2">
    <source>
        <dbReference type="ARBA" id="ARBA00023012"/>
    </source>
</evidence>
<dbReference type="PANTHER" id="PTHR37299">
    <property type="entry name" value="TRANSCRIPTIONAL REGULATOR-RELATED"/>
    <property type="match status" value="1"/>
</dbReference>
<keyword evidence="3" id="KW-0010">Activator</keyword>
<evidence type="ECO:0000256" key="3">
    <source>
        <dbReference type="ARBA" id="ARBA00023159"/>
    </source>
</evidence>
<dbReference type="Pfam" id="PF00072">
    <property type="entry name" value="Response_reg"/>
    <property type="match status" value="1"/>
</dbReference>
<dbReference type="AlphaFoldDB" id="A0A1H9HFE1"/>
<dbReference type="InterPro" id="IPR011006">
    <property type="entry name" value="CheY-like_superfamily"/>
</dbReference>
<evidence type="ECO:0000259" key="7">
    <source>
        <dbReference type="PROSITE" id="PS50930"/>
    </source>
</evidence>
<proteinExistence type="predicted"/>
<name>A0A1H9HFE1_9LACT</name>
<dbReference type="EMBL" id="FOGF01000002">
    <property type="protein sequence ID" value="SEQ61035.1"/>
    <property type="molecule type" value="Genomic_DNA"/>
</dbReference>
<dbReference type="STRING" id="137733.SAMN05421767_10286"/>
<gene>
    <name evidence="8" type="ORF">SAMN05421767_10286</name>
</gene>
<evidence type="ECO:0000256" key="1">
    <source>
        <dbReference type="ARBA" id="ARBA00022490"/>
    </source>
</evidence>
<evidence type="ECO:0000256" key="4">
    <source>
        <dbReference type="ARBA" id="ARBA00037164"/>
    </source>
</evidence>
<dbReference type="InterPro" id="IPR007492">
    <property type="entry name" value="LytTR_DNA-bd_dom"/>
</dbReference>
<keyword evidence="2" id="KW-0902">Two-component regulatory system</keyword>
<dbReference type="SUPFAM" id="SSF52172">
    <property type="entry name" value="CheY-like"/>
    <property type="match status" value="1"/>
</dbReference>
<dbReference type="SMART" id="SM00448">
    <property type="entry name" value="REC"/>
    <property type="match status" value="1"/>
</dbReference>
<accession>A0A1H9HFE1</accession>
<keyword evidence="5" id="KW-0597">Phosphoprotein</keyword>
<feature type="domain" description="HTH LytTR-type" evidence="7">
    <location>
        <begin position="152"/>
        <end position="251"/>
    </location>
</feature>
<dbReference type="GO" id="GO:0000156">
    <property type="term" value="F:phosphorelay response regulator activity"/>
    <property type="evidence" value="ECO:0007669"/>
    <property type="project" value="InterPro"/>
</dbReference>